<reference evidence="6 7" key="1">
    <citation type="submission" date="2017-12" db="EMBL/GenBank/DDBJ databases">
        <title>Sequencing the genomes of 1000 Actinobacteria strains.</title>
        <authorList>
            <person name="Klenk H.-P."/>
        </authorList>
    </citation>
    <scope>NUCLEOTIDE SEQUENCE [LARGE SCALE GENOMIC DNA]</scope>
    <source>
        <strain evidence="6 7">DSM 12806</strain>
    </source>
</reference>
<sequence length="281" mass="31216">MSLRRGLAAPNFAENPHDLVRLGVAAEEAGFDGFFLWDHMLFANDGRGPDIQDPWLVLALIAEHTERITIGTMITPLSRRRPSVLARQCTTLDRISNGRLVLGVGIGSPARGDFELFGDEADDVVRAEMLDEGLDVLDGLWSGAPFSHDGTHYTVTDVRFTPTPVQRPRVPIWVGGTLPRRRPMMRALRWDGAVPITWSDGRLARPSVDQIRWVRDLSRQHRAHGEGPFELAVWAEVAEDPAGLTEELPAYVDAGATWWIETAKPEPGWHDGLVARIREGV</sequence>
<proteinExistence type="predicted"/>
<evidence type="ECO:0000313" key="6">
    <source>
        <dbReference type="EMBL" id="PKW26583.1"/>
    </source>
</evidence>
<dbReference type="OrthoDB" id="5175259at2"/>
<keyword evidence="1" id="KW-0285">Flavoprotein</keyword>
<evidence type="ECO:0000256" key="1">
    <source>
        <dbReference type="ARBA" id="ARBA00022630"/>
    </source>
</evidence>
<evidence type="ECO:0000256" key="3">
    <source>
        <dbReference type="ARBA" id="ARBA00023002"/>
    </source>
</evidence>
<dbReference type="InterPro" id="IPR011251">
    <property type="entry name" value="Luciferase-like_dom"/>
</dbReference>
<dbReference type="GO" id="GO:0046306">
    <property type="term" value="P:alkanesulfonate catabolic process"/>
    <property type="evidence" value="ECO:0007669"/>
    <property type="project" value="TreeGrafter"/>
</dbReference>
<dbReference type="PANTHER" id="PTHR42847">
    <property type="entry name" value="ALKANESULFONATE MONOOXYGENASE"/>
    <property type="match status" value="1"/>
</dbReference>
<dbReference type="InterPro" id="IPR050172">
    <property type="entry name" value="SsuD_RutA_monooxygenase"/>
</dbReference>
<dbReference type="Proteomes" id="UP000233781">
    <property type="component" value="Unassembled WGS sequence"/>
</dbReference>
<dbReference type="Pfam" id="PF00296">
    <property type="entry name" value="Bac_luciferase"/>
    <property type="match status" value="1"/>
</dbReference>
<dbReference type="InterPro" id="IPR036661">
    <property type="entry name" value="Luciferase-like_sf"/>
</dbReference>
<keyword evidence="7" id="KW-1185">Reference proteome</keyword>
<keyword evidence="2" id="KW-0288">FMN</keyword>
<accession>A0A2N3YIA8</accession>
<feature type="domain" description="Luciferase-like" evidence="5">
    <location>
        <begin position="14"/>
        <end position="212"/>
    </location>
</feature>
<name>A0A2N3YIA8_9MICO</name>
<gene>
    <name evidence="6" type="ORF">ATL31_1397</name>
</gene>
<evidence type="ECO:0000313" key="7">
    <source>
        <dbReference type="Proteomes" id="UP000233781"/>
    </source>
</evidence>
<keyword evidence="4 6" id="KW-0503">Monooxygenase</keyword>
<evidence type="ECO:0000259" key="5">
    <source>
        <dbReference type="Pfam" id="PF00296"/>
    </source>
</evidence>
<dbReference type="GO" id="GO:0008726">
    <property type="term" value="F:alkanesulfonate monooxygenase activity"/>
    <property type="evidence" value="ECO:0007669"/>
    <property type="project" value="TreeGrafter"/>
</dbReference>
<comment type="caution">
    <text evidence="6">The sequence shown here is derived from an EMBL/GenBank/DDBJ whole genome shotgun (WGS) entry which is preliminary data.</text>
</comment>
<dbReference type="EMBL" id="PJNE01000001">
    <property type="protein sequence ID" value="PKW26583.1"/>
    <property type="molecule type" value="Genomic_DNA"/>
</dbReference>
<organism evidence="6 7">
    <name type="scientific">Phycicoccus duodecadis</name>
    <dbReference type="NCBI Taxonomy" id="173053"/>
    <lineage>
        <taxon>Bacteria</taxon>
        <taxon>Bacillati</taxon>
        <taxon>Actinomycetota</taxon>
        <taxon>Actinomycetes</taxon>
        <taxon>Micrococcales</taxon>
        <taxon>Intrasporangiaceae</taxon>
        <taxon>Phycicoccus</taxon>
    </lineage>
</organism>
<dbReference type="SUPFAM" id="SSF51679">
    <property type="entry name" value="Bacterial luciferase-like"/>
    <property type="match status" value="1"/>
</dbReference>
<dbReference type="Gene3D" id="3.20.20.30">
    <property type="entry name" value="Luciferase-like domain"/>
    <property type="match status" value="1"/>
</dbReference>
<keyword evidence="3" id="KW-0560">Oxidoreductase</keyword>
<evidence type="ECO:0000256" key="2">
    <source>
        <dbReference type="ARBA" id="ARBA00022643"/>
    </source>
</evidence>
<dbReference type="PANTHER" id="PTHR42847:SF4">
    <property type="entry name" value="ALKANESULFONATE MONOOXYGENASE-RELATED"/>
    <property type="match status" value="1"/>
</dbReference>
<dbReference type="RefSeq" id="WP_101395125.1">
    <property type="nucleotide sequence ID" value="NZ_PJNE01000001.1"/>
</dbReference>
<protein>
    <submittedName>
        <fullName evidence="6">Alkanesulfonate monooxygenase SsuD/methylene tetrahydromethanopterin reductase-like flavin-dependent oxidoreductase (Luciferase family)</fullName>
    </submittedName>
</protein>
<evidence type="ECO:0000256" key="4">
    <source>
        <dbReference type="ARBA" id="ARBA00023033"/>
    </source>
</evidence>
<dbReference type="AlphaFoldDB" id="A0A2N3YIA8"/>